<sequence length="129" mass="14812">MRPIPGTFRFGWVVFWDTVLFSLYYTAYRADYDVFEESDETSSQDSTEDNVAFILDLLKLLISGTSLENFLTSKESASRLKQSLRLVTKALDIGDALEEVQNGSADGKSQRSQNRFIHRPHFHRVQKQS</sequence>
<dbReference type="AlphaFoldDB" id="A0A0R3T199"/>
<accession>A0A0R3T199</accession>
<dbReference type="WBParaSite" id="HNAJ_0000064001-mRNA-1">
    <property type="protein sequence ID" value="HNAJ_0000064001-mRNA-1"/>
    <property type="gene ID" value="HNAJ_0000064001"/>
</dbReference>
<evidence type="ECO:0000313" key="2">
    <source>
        <dbReference type="Proteomes" id="UP000278807"/>
    </source>
</evidence>
<dbReference type="STRING" id="102285.A0A0R3T199"/>
<dbReference type="Proteomes" id="UP000278807">
    <property type="component" value="Unassembled WGS sequence"/>
</dbReference>
<dbReference type="EMBL" id="UZAE01000193">
    <property type="protein sequence ID" value="VDN96499.1"/>
    <property type="molecule type" value="Genomic_DNA"/>
</dbReference>
<organism evidence="3">
    <name type="scientific">Rodentolepis nana</name>
    <name type="common">Dwarf tapeworm</name>
    <name type="synonym">Hymenolepis nana</name>
    <dbReference type="NCBI Taxonomy" id="102285"/>
    <lineage>
        <taxon>Eukaryota</taxon>
        <taxon>Metazoa</taxon>
        <taxon>Spiralia</taxon>
        <taxon>Lophotrochozoa</taxon>
        <taxon>Platyhelminthes</taxon>
        <taxon>Cestoda</taxon>
        <taxon>Eucestoda</taxon>
        <taxon>Cyclophyllidea</taxon>
        <taxon>Hymenolepididae</taxon>
        <taxon>Rodentolepis</taxon>
    </lineage>
</organism>
<evidence type="ECO:0000313" key="3">
    <source>
        <dbReference type="WBParaSite" id="HNAJ_0000064001-mRNA-1"/>
    </source>
</evidence>
<proteinExistence type="predicted"/>
<protein>
    <submittedName>
        <fullName evidence="1 3">Uncharacterized protein</fullName>
    </submittedName>
</protein>
<reference evidence="3" key="1">
    <citation type="submission" date="2017-02" db="UniProtKB">
        <authorList>
            <consortium name="WormBaseParasite"/>
        </authorList>
    </citation>
    <scope>IDENTIFICATION</scope>
</reference>
<dbReference type="OrthoDB" id="10415880at2759"/>
<reference evidence="1 2" key="2">
    <citation type="submission" date="2018-11" db="EMBL/GenBank/DDBJ databases">
        <authorList>
            <consortium name="Pathogen Informatics"/>
        </authorList>
    </citation>
    <scope>NUCLEOTIDE SEQUENCE [LARGE SCALE GENOMIC DNA]</scope>
</reference>
<gene>
    <name evidence="1" type="ORF">HNAJ_LOCUS640</name>
</gene>
<name>A0A0R3T199_RODNA</name>
<keyword evidence="2" id="KW-1185">Reference proteome</keyword>
<evidence type="ECO:0000313" key="1">
    <source>
        <dbReference type="EMBL" id="VDN96499.1"/>
    </source>
</evidence>